<dbReference type="EMBL" id="JTFC01000184">
    <property type="protein sequence ID" value="RUS49880.1"/>
    <property type="molecule type" value="Genomic_DNA"/>
</dbReference>
<organism evidence="1 2">
    <name type="scientific">Candidatus Kurthia intestinigallinarum</name>
    <dbReference type="NCBI Taxonomy" id="1562256"/>
    <lineage>
        <taxon>Bacteria</taxon>
        <taxon>Bacillati</taxon>
        <taxon>Bacillota</taxon>
        <taxon>Bacilli</taxon>
        <taxon>Bacillales</taxon>
        <taxon>Caryophanaceae</taxon>
        <taxon>Kurthia</taxon>
    </lineage>
</organism>
<proteinExistence type="predicted"/>
<keyword evidence="2" id="KW-1185">Reference proteome</keyword>
<gene>
    <name evidence="1" type="ORF">QI30_19630</name>
</gene>
<evidence type="ECO:0000313" key="1">
    <source>
        <dbReference type="EMBL" id="RUS49880.1"/>
    </source>
</evidence>
<dbReference type="Proteomes" id="UP000288623">
    <property type="component" value="Unassembled WGS sequence"/>
</dbReference>
<reference evidence="1 2" key="1">
    <citation type="submission" date="2014-11" db="EMBL/GenBank/DDBJ databases">
        <title>Genome sequence and analysis of novel Kurthia sp.</title>
        <authorList>
            <person name="Lawson J.N."/>
            <person name="Gonzalez J.E."/>
            <person name="Rinauldi L."/>
            <person name="Xuan Z."/>
            <person name="Firman A."/>
            <person name="Shaddox L."/>
            <person name="Trudeau A."/>
            <person name="Shah S."/>
            <person name="Reiman D."/>
        </authorList>
    </citation>
    <scope>NUCLEOTIDE SEQUENCE [LARGE SCALE GENOMIC DNA]</scope>
    <source>
        <strain evidence="1 2">3B1D</strain>
    </source>
</reference>
<dbReference type="AlphaFoldDB" id="A0A433RNM8"/>
<sequence>MILFLGKIFIEKKLGKELNYYDPNNSVDANRTSFYKAGKYYVGVYKFASISDIYTIITVGTKAKTSAHYDIVFY</sequence>
<protein>
    <submittedName>
        <fullName evidence="1">Uncharacterized protein</fullName>
    </submittedName>
</protein>
<evidence type="ECO:0000313" key="2">
    <source>
        <dbReference type="Proteomes" id="UP000288623"/>
    </source>
</evidence>
<comment type="caution">
    <text evidence="1">The sequence shown here is derived from an EMBL/GenBank/DDBJ whole genome shotgun (WGS) entry which is preliminary data.</text>
</comment>
<accession>A0A433RNM8</accession>
<name>A0A433RNM8_9BACL</name>